<evidence type="ECO:0000313" key="1">
    <source>
        <dbReference type="EMBL" id="KAH7908644.1"/>
    </source>
</evidence>
<reference evidence="1" key="1">
    <citation type="journal article" date="2021" name="New Phytol.">
        <title>Evolutionary innovations through gain and loss of genes in the ectomycorrhizal Boletales.</title>
        <authorList>
            <person name="Wu G."/>
            <person name="Miyauchi S."/>
            <person name="Morin E."/>
            <person name="Kuo A."/>
            <person name="Drula E."/>
            <person name="Varga T."/>
            <person name="Kohler A."/>
            <person name="Feng B."/>
            <person name="Cao Y."/>
            <person name="Lipzen A."/>
            <person name="Daum C."/>
            <person name="Hundley H."/>
            <person name="Pangilinan J."/>
            <person name="Johnson J."/>
            <person name="Barry K."/>
            <person name="LaButti K."/>
            <person name="Ng V."/>
            <person name="Ahrendt S."/>
            <person name="Min B."/>
            <person name="Choi I.G."/>
            <person name="Park H."/>
            <person name="Plett J.M."/>
            <person name="Magnuson J."/>
            <person name="Spatafora J.W."/>
            <person name="Nagy L.G."/>
            <person name="Henrissat B."/>
            <person name="Grigoriev I.V."/>
            <person name="Yang Z.L."/>
            <person name="Xu J."/>
            <person name="Martin F.M."/>
        </authorList>
    </citation>
    <scope>NUCLEOTIDE SEQUENCE</scope>
    <source>
        <strain evidence="1">ATCC 28755</strain>
    </source>
</reference>
<dbReference type="Proteomes" id="UP000790377">
    <property type="component" value="Unassembled WGS sequence"/>
</dbReference>
<proteinExistence type="predicted"/>
<organism evidence="1 2">
    <name type="scientific">Hygrophoropsis aurantiaca</name>
    <dbReference type="NCBI Taxonomy" id="72124"/>
    <lineage>
        <taxon>Eukaryota</taxon>
        <taxon>Fungi</taxon>
        <taxon>Dikarya</taxon>
        <taxon>Basidiomycota</taxon>
        <taxon>Agaricomycotina</taxon>
        <taxon>Agaricomycetes</taxon>
        <taxon>Agaricomycetidae</taxon>
        <taxon>Boletales</taxon>
        <taxon>Coniophorineae</taxon>
        <taxon>Hygrophoropsidaceae</taxon>
        <taxon>Hygrophoropsis</taxon>
    </lineage>
</organism>
<evidence type="ECO:0000313" key="2">
    <source>
        <dbReference type="Proteomes" id="UP000790377"/>
    </source>
</evidence>
<keyword evidence="2" id="KW-1185">Reference proteome</keyword>
<dbReference type="EMBL" id="MU267807">
    <property type="protein sequence ID" value="KAH7908644.1"/>
    <property type="molecule type" value="Genomic_DNA"/>
</dbReference>
<gene>
    <name evidence="1" type="ORF">BJ138DRAFT_1157186</name>
</gene>
<comment type="caution">
    <text evidence="1">The sequence shown here is derived from an EMBL/GenBank/DDBJ whole genome shotgun (WGS) entry which is preliminary data.</text>
</comment>
<protein>
    <submittedName>
        <fullName evidence="1">Uncharacterized protein</fullName>
    </submittedName>
</protein>
<name>A0ACB8A6E4_9AGAM</name>
<sequence length="315" mass="33782">MRELKGTSLASRLTHHLTIHQGPSTPYRERLRGARDSIAVHRVSYPIHGYLKRQHKQDEESFSYIPDIDPVPIHRMVFPVVSHSSSTSQAGMGFGTLPGRLEFPSDVIGDLPLSLETEHRFLTSSSSDGDVAPMHPDPALSSRIVSFSKIPSASLPMDPTKGDIETPLTHTTPHRSLPGVPLNARPLPSESVVAHKVGLPSSQESVYATPLGSPMGSPTFLPELEMGSSDILSSPPARTMAVPDPTALSRNSSPPRASTPFVPDLSILSRKAAPPQTIGPNMQSGPASTPSPTPMLLDLPPTASEVVNIDEDTWC</sequence>
<accession>A0ACB8A6E4</accession>